<reference evidence="2" key="1">
    <citation type="submission" date="2022-07" db="EMBL/GenBank/DDBJ databases">
        <title>Phylogenomic reconstructions and comparative analyses of Kickxellomycotina fungi.</title>
        <authorList>
            <person name="Reynolds N.K."/>
            <person name="Stajich J.E."/>
            <person name="Barry K."/>
            <person name="Grigoriev I.V."/>
            <person name="Crous P."/>
            <person name="Smith M.E."/>
        </authorList>
    </citation>
    <scope>NUCLEOTIDE SEQUENCE</scope>
    <source>
        <strain evidence="2">NBRC 105413</strain>
    </source>
</reference>
<dbReference type="EMBL" id="JANBOH010000131">
    <property type="protein sequence ID" value="KAJ1644984.1"/>
    <property type="molecule type" value="Genomic_DNA"/>
</dbReference>
<keyword evidence="1" id="KW-0472">Membrane</keyword>
<accession>A0A9W7XKY0</accession>
<feature type="transmembrane region" description="Helical" evidence="1">
    <location>
        <begin position="119"/>
        <end position="137"/>
    </location>
</feature>
<keyword evidence="1" id="KW-0812">Transmembrane</keyword>
<dbReference type="Proteomes" id="UP001145021">
    <property type="component" value="Unassembled WGS sequence"/>
</dbReference>
<dbReference type="AlphaFoldDB" id="A0A9W7XKY0"/>
<protein>
    <submittedName>
        <fullName evidence="2">Uncharacterized protein</fullName>
    </submittedName>
</protein>
<keyword evidence="1" id="KW-1133">Transmembrane helix</keyword>
<feature type="transmembrane region" description="Helical" evidence="1">
    <location>
        <begin position="12"/>
        <end position="33"/>
    </location>
</feature>
<sequence>MGLREKTDFNLQIISLGCAILVILVLSASRYYTSDWRERRLFKRQLAETQQRLLSKQDERKAEDIRSDKSRGSKKRRWKRFIAALPLMPLATAYIAVRLGWDVFELLVFCSIDFFKAMAMRSLVVARGLIGGLGALGRRVEIGRRLGDAFVLVIERTVVWIFGVFFPCIGDLISRCSQQAAVFAAWWSDTGGPLAAEYVELVVLQGFVPAIAGFADGLTRVYHRTLWLGSRVFKALCVLGSDILHDMLILYNWVNRMHRWMASAERWWFDPQIRAKIIACFAPMQHSLHTAYKLFAHRFVPQAMHYALRLFELGVYRCLLPLTIWCIDLTDHMVQTTVEMLVLGADLFLRGYALFAQSMAVAANACCQMYTAVSRHMHVVWQFLCIFQRWALRAWAGISGFVHRHLWIVAGLAYAYSQARETVFLPAVRLAIRASRILWLKILGPAALYLQSLVVDWMWPRTRQMAEHVWQQISNIVDWQHVQTMLSTCWLRTSMSIAAAYEWMAESAFADYLQRAMAQLAVALRYQTNTVLALMWPLVRRSWTDASQAMYDLYAQLVSAVDVVVAMVGDFIVEYAQSNAVHGRAAESEQTDVFSK</sequence>
<organism evidence="2 3">
    <name type="scientific">Coemansia asiatica</name>
    <dbReference type="NCBI Taxonomy" id="1052880"/>
    <lineage>
        <taxon>Eukaryota</taxon>
        <taxon>Fungi</taxon>
        <taxon>Fungi incertae sedis</taxon>
        <taxon>Zoopagomycota</taxon>
        <taxon>Kickxellomycotina</taxon>
        <taxon>Kickxellomycetes</taxon>
        <taxon>Kickxellales</taxon>
        <taxon>Kickxellaceae</taxon>
        <taxon>Coemansia</taxon>
    </lineage>
</organism>
<evidence type="ECO:0000313" key="3">
    <source>
        <dbReference type="Proteomes" id="UP001145021"/>
    </source>
</evidence>
<proteinExistence type="predicted"/>
<feature type="transmembrane region" description="Helical" evidence="1">
    <location>
        <begin position="81"/>
        <end position="99"/>
    </location>
</feature>
<gene>
    <name evidence="2" type="ORF">LPJ64_003396</name>
</gene>
<comment type="caution">
    <text evidence="2">The sequence shown here is derived from an EMBL/GenBank/DDBJ whole genome shotgun (WGS) entry which is preliminary data.</text>
</comment>
<feature type="transmembrane region" description="Helical" evidence="1">
    <location>
        <begin position="149"/>
        <end position="166"/>
    </location>
</feature>
<evidence type="ECO:0000256" key="1">
    <source>
        <dbReference type="SAM" id="Phobius"/>
    </source>
</evidence>
<name>A0A9W7XKY0_9FUNG</name>
<evidence type="ECO:0000313" key="2">
    <source>
        <dbReference type="EMBL" id="KAJ1644984.1"/>
    </source>
</evidence>
<keyword evidence="3" id="KW-1185">Reference proteome</keyword>